<proteinExistence type="predicted"/>
<dbReference type="PaxDb" id="121845-A0A3Q0J489"/>
<dbReference type="Proteomes" id="UP000079169">
    <property type="component" value="Unplaced"/>
</dbReference>
<dbReference type="AlphaFoldDB" id="A0A3Q0J489"/>
<keyword evidence="2" id="KW-1185">Reference proteome</keyword>
<dbReference type="RefSeq" id="XP_026683312.1">
    <property type="nucleotide sequence ID" value="XM_026827511.1"/>
</dbReference>
<evidence type="ECO:0000313" key="2">
    <source>
        <dbReference type="Proteomes" id="UP000079169"/>
    </source>
</evidence>
<feature type="region of interest" description="Disordered" evidence="1">
    <location>
        <begin position="137"/>
        <end position="174"/>
    </location>
</feature>
<sequence length="174" mass="20252">MWENLKSKCYLESIKVAQKYCSCFCTDCKERKEKTNMMGKDTNDKPEQMANISKSRVFTVDISLRETEMDVLKSKLKAMEELLILKIQLEAMDHLLYRIVKSKEKDVEVALTKSIEEIRDKLEDKKLELADKNRKVTVDDSKFQTQNEESINKSEDTNENGTNDIVQETKEDIA</sequence>
<protein>
    <submittedName>
        <fullName evidence="3">Uncharacterized protein LOC113469646</fullName>
    </submittedName>
</protein>
<gene>
    <name evidence="3" type="primary">LOC113469646</name>
</gene>
<name>A0A3Q0J489_DIACI</name>
<evidence type="ECO:0000313" key="3">
    <source>
        <dbReference type="RefSeq" id="XP_026683312.1"/>
    </source>
</evidence>
<evidence type="ECO:0000256" key="1">
    <source>
        <dbReference type="SAM" id="MobiDB-lite"/>
    </source>
</evidence>
<accession>A0A3Q0J489</accession>
<dbReference type="GeneID" id="113469646"/>
<reference evidence="3" key="1">
    <citation type="submission" date="2025-08" db="UniProtKB">
        <authorList>
            <consortium name="RefSeq"/>
        </authorList>
    </citation>
    <scope>IDENTIFICATION</scope>
</reference>
<organism evidence="2 3">
    <name type="scientific">Diaphorina citri</name>
    <name type="common">Asian citrus psyllid</name>
    <dbReference type="NCBI Taxonomy" id="121845"/>
    <lineage>
        <taxon>Eukaryota</taxon>
        <taxon>Metazoa</taxon>
        <taxon>Ecdysozoa</taxon>
        <taxon>Arthropoda</taxon>
        <taxon>Hexapoda</taxon>
        <taxon>Insecta</taxon>
        <taxon>Pterygota</taxon>
        <taxon>Neoptera</taxon>
        <taxon>Paraneoptera</taxon>
        <taxon>Hemiptera</taxon>
        <taxon>Sternorrhyncha</taxon>
        <taxon>Psylloidea</taxon>
        <taxon>Psyllidae</taxon>
        <taxon>Diaphorininae</taxon>
        <taxon>Diaphorina</taxon>
    </lineage>
</organism>
<dbReference type="KEGG" id="dci:113469646"/>